<dbReference type="InterPro" id="IPR026337">
    <property type="entry name" value="AKG_HExxH"/>
</dbReference>
<name>A0A2T4ZIG8_9HYPH</name>
<dbReference type="RefSeq" id="WP_108174219.1">
    <property type="nucleotide sequence ID" value="NZ_PZZL01000001.1"/>
</dbReference>
<dbReference type="AlphaFoldDB" id="A0A2T4ZIG8"/>
<keyword evidence="2" id="KW-1185">Reference proteome</keyword>
<sequence length="316" mass="32755">MTDIITASFAPSGANGAALSARLRGELTHSLATIAAGLGRSPPVLPPGRLSAAVYARYFDLLHAVIADDPEAAGRALDAVEQVLLQPPPAFLRRWSDLASDEAALFDRHINVDPTTRVALEAPAPGSAGQARDAIGAALSLLEAAAPELAAEIRALIGEIVLVAGGVNENSLFDGATAFACWGALFLNADEHGDRIEAVDGLAHESAHALLFGHTLGHPLVENGPDERHASPLRADPRPLDGIYHATFVSARMHHAHGRILASGLLSAEEAARARDGLASSRAAFADGHATLQRHARMTPIGEKLMADAAAAMAAA</sequence>
<evidence type="ECO:0000313" key="2">
    <source>
        <dbReference type="Proteomes" id="UP000241808"/>
    </source>
</evidence>
<dbReference type="NCBIfam" id="TIGR04267">
    <property type="entry name" value="mod_HExxH"/>
    <property type="match status" value="1"/>
</dbReference>
<dbReference type="OrthoDB" id="9769264at2"/>
<organism evidence="1 2">
    <name type="scientific">Phreatobacter oligotrophus</name>
    <dbReference type="NCBI Taxonomy" id="1122261"/>
    <lineage>
        <taxon>Bacteria</taxon>
        <taxon>Pseudomonadati</taxon>
        <taxon>Pseudomonadota</taxon>
        <taxon>Alphaproteobacteria</taxon>
        <taxon>Hyphomicrobiales</taxon>
        <taxon>Phreatobacteraceae</taxon>
        <taxon>Phreatobacter</taxon>
    </lineage>
</organism>
<dbReference type="Proteomes" id="UP000241808">
    <property type="component" value="Unassembled WGS sequence"/>
</dbReference>
<gene>
    <name evidence="1" type="ORF">C8P69_101444</name>
</gene>
<reference evidence="1 2" key="1">
    <citation type="submission" date="2018-04" db="EMBL/GenBank/DDBJ databases">
        <title>Genomic Encyclopedia of Archaeal and Bacterial Type Strains, Phase II (KMG-II): from individual species to whole genera.</title>
        <authorList>
            <person name="Goeker M."/>
        </authorList>
    </citation>
    <scope>NUCLEOTIDE SEQUENCE [LARGE SCALE GENOMIC DNA]</scope>
    <source>
        <strain evidence="1 2">DSM 25521</strain>
    </source>
</reference>
<dbReference type="EMBL" id="PZZL01000001">
    <property type="protein sequence ID" value="PTM61773.1"/>
    <property type="molecule type" value="Genomic_DNA"/>
</dbReference>
<comment type="caution">
    <text evidence="1">The sequence shown here is derived from an EMBL/GenBank/DDBJ whole genome shotgun (WGS) entry which is preliminary data.</text>
</comment>
<proteinExistence type="predicted"/>
<accession>A0A2T4ZIG8</accession>
<evidence type="ECO:0000313" key="1">
    <source>
        <dbReference type="EMBL" id="PTM61773.1"/>
    </source>
</evidence>
<protein>
    <submittedName>
        <fullName evidence="1">HEXXH motif-containing protein</fullName>
    </submittedName>
</protein>